<feature type="transmembrane region" description="Helical" evidence="8">
    <location>
        <begin position="91"/>
        <end position="112"/>
    </location>
</feature>
<dbReference type="InterPro" id="IPR045262">
    <property type="entry name" value="STP/PLT_plant"/>
</dbReference>
<comment type="similarity">
    <text evidence="7">Belongs to the major facilitator superfamily. Phosphate:H(+) symporter (TC 2.A.1.9) family.</text>
</comment>
<keyword evidence="5 8" id="KW-1133">Transmembrane helix</keyword>
<sequence length="182" mass="20593">MMLWGPVPSSMARSCVSACSSIGHFLLGVTVGFANQTIGVGSKAELMLSSCECLVQRLYLLIHAERWGRRCLCLFAGIQMLVFQGGDQIEVVVCICIYVTSFLWWSAIGWLYPREIFQLEDVQSSGKSTRAANMLFTFIVTQTFLRMLCVMKFGSFIFLAFLVVMTLYCYYFMEETENIAIE</sequence>
<dbReference type="InterPro" id="IPR005828">
    <property type="entry name" value="MFS_sugar_transport-like"/>
</dbReference>
<dbReference type="Gene3D" id="1.20.1250.20">
    <property type="entry name" value="MFS general substrate transporter like domains"/>
    <property type="match status" value="1"/>
</dbReference>
<keyword evidence="4 8" id="KW-0812">Transmembrane</keyword>
<accession>A0AAW2KN70</accession>
<evidence type="ECO:0000256" key="2">
    <source>
        <dbReference type="ARBA" id="ARBA00010992"/>
    </source>
</evidence>
<evidence type="ECO:0000256" key="5">
    <source>
        <dbReference type="ARBA" id="ARBA00022989"/>
    </source>
</evidence>
<keyword evidence="9" id="KW-0762">Sugar transport</keyword>
<protein>
    <submittedName>
        <fullName evidence="9">Sugar transport protein 12</fullName>
    </submittedName>
</protein>
<evidence type="ECO:0000256" key="1">
    <source>
        <dbReference type="ARBA" id="ARBA00004370"/>
    </source>
</evidence>
<keyword evidence="3" id="KW-0813">Transport</keyword>
<dbReference type="Pfam" id="PF00083">
    <property type="entry name" value="Sugar_tr"/>
    <property type="match status" value="1"/>
</dbReference>
<dbReference type="GO" id="GO:0016020">
    <property type="term" value="C:membrane"/>
    <property type="evidence" value="ECO:0007669"/>
    <property type="project" value="UniProtKB-SubCell"/>
</dbReference>
<feature type="transmembrane region" description="Helical" evidence="8">
    <location>
        <begin position="156"/>
        <end position="173"/>
    </location>
</feature>
<dbReference type="InterPro" id="IPR036259">
    <property type="entry name" value="MFS_trans_sf"/>
</dbReference>
<gene>
    <name evidence="9" type="ORF">Sradi_5779800</name>
</gene>
<comment type="similarity">
    <text evidence="2">Belongs to the major facilitator superfamily. Sugar transporter (TC 2.A.1.1) family.</text>
</comment>
<evidence type="ECO:0000256" key="8">
    <source>
        <dbReference type="SAM" id="Phobius"/>
    </source>
</evidence>
<evidence type="ECO:0000256" key="6">
    <source>
        <dbReference type="ARBA" id="ARBA00023136"/>
    </source>
</evidence>
<keyword evidence="6 8" id="KW-0472">Membrane</keyword>
<evidence type="ECO:0000313" key="9">
    <source>
        <dbReference type="EMBL" id="KAL0308375.1"/>
    </source>
</evidence>
<dbReference type="PANTHER" id="PTHR23500">
    <property type="entry name" value="SOLUTE CARRIER FAMILY 2, FACILITATED GLUCOSE TRANSPORTER"/>
    <property type="match status" value="1"/>
</dbReference>
<dbReference type="EMBL" id="JACGWJ010000027">
    <property type="protein sequence ID" value="KAL0308375.1"/>
    <property type="molecule type" value="Genomic_DNA"/>
</dbReference>
<dbReference type="PANTHER" id="PTHR23500:SF603">
    <property type="entry name" value="SUGAR CARRIER PROTEIN C-LIKE"/>
    <property type="match status" value="1"/>
</dbReference>
<reference evidence="9" key="1">
    <citation type="submission" date="2020-06" db="EMBL/GenBank/DDBJ databases">
        <authorList>
            <person name="Li T."/>
            <person name="Hu X."/>
            <person name="Zhang T."/>
            <person name="Song X."/>
            <person name="Zhang H."/>
            <person name="Dai N."/>
            <person name="Sheng W."/>
            <person name="Hou X."/>
            <person name="Wei L."/>
        </authorList>
    </citation>
    <scope>NUCLEOTIDE SEQUENCE</scope>
    <source>
        <strain evidence="9">G02</strain>
        <tissue evidence="9">Leaf</tissue>
    </source>
</reference>
<reference evidence="9" key="2">
    <citation type="journal article" date="2024" name="Plant">
        <title>Genomic evolution and insights into agronomic trait innovations of Sesamum species.</title>
        <authorList>
            <person name="Miao H."/>
            <person name="Wang L."/>
            <person name="Qu L."/>
            <person name="Liu H."/>
            <person name="Sun Y."/>
            <person name="Le M."/>
            <person name="Wang Q."/>
            <person name="Wei S."/>
            <person name="Zheng Y."/>
            <person name="Lin W."/>
            <person name="Duan Y."/>
            <person name="Cao H."/>
            <person name="Xiong S."/>
            <person name="Wang X."/>
            <person name="Wei L."/>
            <person name="Li C."/>
            <person name="Ma Q."/>
            <person name="Ju M."/>
            <person name="Zhao R."/>
            <person name="Li G."/>
            <person name="Mu C."/>
            <person name="Tian Q."/>
            <person name="Mei H."/>
            <person name="Zhang T."/>
            <person name="Gao T."/>
            <person name="Zhang H."/>
        </authorList>
    </citation>
    <scope>NUCLEOTIDE SEQUENCE</scope>
    <source>
        <strain evidence="9">G02</strain>
    </source>
</reference>
<proteinExistence type="inferred from homology"/>
<organism evidence="9">
    <name type="scientific">Sesamum radiatum</name>
    <name type="common">Black benniseed</name>
    <dbReference type="NCBI Taxonomy" id="300843"/>
    <lineage>
        <taxon>Eukaryota</taxon>
        <taxon>Viridiplantae</taxon>
        <taxon>Streptophyta</taxon>
        <taxon>Embryophyta</taxon>
        <taxon>Tracheophyta</taxon>
        <taxon>Spermatophyta</taxon>
        <taxon>Magnoliopsida</taxon>
        <taxon>eudicotyledons</taxon>
        <taxon>Gunneridae</taxon>
        <taxon>Pentapetalae</taxon>
        <taxon>asterids</taxon>
        <taxon>lamiids</taxon>
        <taxon>Lamiales</taxon>
        <taxon>Pedaliaceae</taxon>
        <taxon>Sesamum</taxon>
    </lineage>
</organism>
<dbReference type="GO" id="GO:0015144">
    <property type="term" value="F:carbohydrate transmembrane transporter activity"/>
    <property type="evidence" value="ECO:0007669"/>
    <property type="project" value="InterPro"/>
</dbReference>
<evidence type="ECO:0000256" key="7">
    <source>
        <dbReference type="ARBA" id="ARBA00044504"/>
    </source>
</evidence>
<comment type="caution">
    <text evidence="9">The sequence shown here is derived from an EMBL/GenBank/DDBJ whole genome shotgun (WGS) entry which is preliminary data.</text>
</comment>
<name>A0AAW2KN70_SESRA</name>
<dbReference type="AlphaFoldDB" id="A0AAW2KN70"/>
<comment type="subcellular location">
    <subcellularLocation>
        <location evidence="1">Membrane</location>
    </subcellularLocation>
</comment>
<evidence type="ECO:0000256" key="3">
    <source>
        <dbReference type="ARBA" id="ARBA00022448"/>
    </source>
</evidence>
<feature type="transmembrane region" description="Helical" evidence="8">
    <location>
        <begin position="132"/>
        <end position="149"/>
    </location>
</feature>
<evidence type="ECO:0000256" key="4">
    <source>
        <dbReference type="ARBA" id="ARBA00022692"/>
    </source>
</evidence>